<keyword evidence="1" id="KW-0812">Transmembrane</keyword>
<dbReference type="RefSeq" id="WP_054966214.1">
    <property type="nucleotide sequence ID" value="NZ_FMUN01000001.1"/>
</dbReference>
<proteinExistence type="predicted"/>
<dbReference type="STRING" id="381306.AN478_08685"/>
<keyword evidence="1" id="KW-1133">Transmembrane helix</keyword>
<dbReference type="AlphaFoldDB" id="A0A0P9ED33"/>
<keyword evidence="3" id="KW-1185">Reference proteome</keyword>
<name>A0A0P9ED33_9GAMM</name>
<dbReference type="Proteomes" id="UP000183104">
    <property type="component" value="Unassembled WGS sequence"/>
</dbReference>
<accession>A0A0P9ED33</accession>
<sequence length="281" mass="29660">MLPARHTDSRGFTLVELVVVVVLVGILGYVGASLLGGMVRGYTDAEARQDLAGSGRVAVERAVRELRRGVPGSYRCDDGACDGAARMSFLAASAGGRYVATGPAASRLQVRRDGDTFTAFGLEGLGPDWQLVVYPLDGDDLHTGAGQGPRSRIAAVDDRSSGETIEHRLTLDGSDSFPRHSPARRVYAVDRQVTLCCAPAEGELRLAVSGPLGGMDGLDSPTDHCAAHGVVLAEGVAECRFTHKPATPTRSALVRLYLALEHPGSGETLDFLQEVQVRNAP</sequence>
<dbReference type="EMBL" id="FMUN01000001">
    <property type="protein sequence ID" value="SCX84970.1"/>
    <property type="molecule type" value="Genomic_DNA"/>
</dbReference>
<dbReference type="InterPro" id="IPR045584">
    <property type="entry name" value="Pilin-like"/>
</dbReference>
<gene>
    <name evidence="2" type="ORF">SAMN05661077_0668</name>
</gene>
<dbReference type="SUPFAM" id="SSF54523">
    <property type="entry name" value="Pili subunits"/>
    <property type="match status" value="1"/>
</dbReference>
<dbReference type="NCBIfam" id="TIGR02532">
    <property type="entry name" value="IV_pilin_GFxxxE"/>
    <property type="match status" value="1"/>
</dbReference>
<dbReference type="Gene3D" id="3.30.700.10">
    <property type="entry name" value="Glycoprotein, Type 4 Pilin"/>
    <property type="match status" value="1"/>
</dbReference>
<evidence type="ECO:0000313" key="2">
    <source>
        <dbReference type="EMBL" id="SCX84970.1"/>
    </source>
</evidence>
<dbReference type="OrthoDB" id="9788802at2"/>
<evidence type="ECO:0000313" key="3">
    <source>
        <dbReference type="Proteomes" id="UP000183104"/>
    </source>
</evidence>
<organism evidence="2 3">
    <name type="scientific">Thiohalorhabdus denitrificans</name>
    <dbReference type="NCBI Taxonomy" id="381306"/>
    <lineage>
        <taxon>Bacteria</taxon>
        <taxon>Pseudomonadati</taxon>
        <taxon>Pseudomonadota</taxon>
        <taxon>Gammaproteobacteria</taxon>
        <taxon>Thiohalorhabdales</taxon>
        <taxon>Thiohalorhabdaceae</taxon>
        <taxon>Thiohalorhabdus</taxon>
    </lineage>
</organism>
<dbReference type="InterPro" id="IPR012902">
    <property type="entry name" value="N_methyl_site"/>
</dbReference>
<feature type="transmembrane region" description="Helical" evidence="1">
    <location>
        <begin position="12"/>
        <end position="32"/>
    </location>
</feature>
<reference evidence="3" key="1">
    <citation type="submission" date="2016-10" db="EMBL/GenBank/DDBJ databases">
        <authorList>
            <person name="Varghese N."/>
        </authorList>
    </citation>
    <scope>NUCLEOTIDE SEQUENCE [LARGE SCALE GENOMIC DNA]</scope>
    <source>
        <strain evidence="3">HL 19</strain>
    </source>
</reference>
<evidence type="ECO:0000256" key="1">
    <source>
        <dbReference type="SAM" id="Phobius"/>
    </source>
</evidence>
<keyword evidence="1" id="KW-0472">Membrane</keyword>
<dbReference type="Pfam" id="PF07963">
    <property type="entry name" value="N_methyl"/>
    <property type="match status" value="1"/>
</dbReference>
<protein>
    <submittedName>
        <fullName evidence="2">Prepilin-type N-terminal cleavage/methylation domain-containing protein</fullName>
    </submittedName>
</protein>